<dbReference type="AlphaFoldDB" id="A0A409XLE2"/>
<organism evidence="2 3">
    <name type="scientific">Psilocybe cyanescens</name>
    <dbReference type="NCBI Taxonomy" id="93625"/>
    <lineage>
        <taxon>Eukaryota</taxon>
        <taxon>Fungi</taxon>
        <taxon>Dikarya</taxon>
        <taxon>Basidiomycota</taxon>
        <taxon>Agaricomycotina</taxon>
        <taxon>Agaricomycetes</taxon>
        <taxon>Agaricomycetidae</taxon>
        <taxon>Agaricales</taxon>
        <taxon>Agaricineae</taxon>
        <taxon>Strophariaceae</taxon>
        <taxon>Psilocybe</taxon>
    </lineage>
</organism>
<evidence type="ECO:0000313" key="2">
    <source>
        <dbReference type="EMBL" id="PPQ91540.1"/>
    </source>
</evidence>
<dbReference type="Gene3D" id="3.40.50.1820">
    <property type="entry name" value="alpha/beta hydrolase"/>
    <property type="match status" value="2"/>
</dbReference>
<dbReference type="InParanoid" id="A0A409XLE2"/>
<keyword evidence="3" id="KW-1185">Reference proteome</keyword>
<comment type="caution">
    <text evidence="2">The sequence shown here is derived from an EMBL/GenBank/DDBJ whole genome shotgun (WGS) entry which is preliminary data.</text>
</comment>
<evidence type="ECO:0000313" key="3">
    <source>
        <dbReference type="Proteomes" id="UP000283269"/>
    </source>
</evidence>
<dbReference type="OrthoDB" id="3466517at2759"/>
<accession>A0A409XLE2</accession>
<dbReference type="InterPro" id="IPR029058">
    <property type="entry name" value="AB_hydrolase_fold"/>
</dbReference>
<proteinExistence type="predicted"/>
<dbReference type="Pfam" id="PF12697">
    <property type="entry name" value="Abhydrolase_6"/>
    <property type="match status" value="1"/>
</dbReference>
<dbReference type="EMBL" id="NHYD01001323">
    <property type="protein sequence ID" value="PPQ91540.1"/>
    <property type="molecule type" value="Genomic_DNA"/>
</dbReference>
<dbReference type="Proteomes" id="UP000283269">
    <property type="component" value="Unassembled WGS sequence"/>
</dbReference>
<feature type="domain" description="AB hydrolase-1" evidence="1">
    <location>
        <begin position="492"/>
        <end position="789"/>
    </location>
</feature>
<reference evidence="2 3" key="1">
    <citation type="journal article" date="2018" name="Evol. Lett.">
        <title>Horizontal gene cluster transfer increased hallucinogenic mushroom diversity.</title>
        <authorList>
            <person name="Reynolds H.T."/>
            <person name="Vijayakumar V."/>
            <person name="Gluck-Thaler E."/>
            <person name="Korotkin H.B."/>
            <person name="Matheny P.B."/>
            <person name="Slot J.C."/>
        </authorList>
    </citation>
    <scope>NUCLEOTIDE SEQUENCE [LARGE SCALE GENOMIC DNA]</scope>
    <source>
        <strain evidence="2 3">2631</strain>
    </source>
</reference>
<evidence type="ECO:0000259" key="1">
    <source>
        <dbReference type="Pfam" id="PF12697"/>
    </source>
</evidence>
<protein>
    <recommendedName>
        <fullName evidence="1">AB hydrolase-1 domain-containing protein</fullName>
    </recommendedName>
</protein>
<gene>
    <name evidence="2" type="ORF">CVT25_008808</name>
</gene>
<name>A0A409XLE2_PSICY</name>
<dbReference type="SUPFAM" id="SSF53474">
    <property type="entry name" value="alpha/beta-Hydrolases"/>
    <property type="match status" value="2"/>
</dbReference>
<dbReference type="InterPro" id="IPR000073">
    <property type="entry name" value="AB_hydrolase_1"/>
</dbReference>
<sequence length="802" mass="90417">MNFYLTSDKISTAQCLENCREEKTYDFYSVPSAQTLPALFRLEQVLEDHEVERQEDPYRQYLSANLKTLSSIIAVRRQTHRRRGVFLNGTKDHVGLGGNLSVGSTDSGQPNGNEYSTIFVVHGHSFNSGTFRKLSPLAISRSLRVICIDRREYHGSTPHTPEELRVINQGSDEERAEYIAEQGLLLALLVDGIAQNLKLPINGGGAISGWSLGNMHTLAVINAIDHPKLPQESKERLKAFIHTYIIWEAPSHILGIESPPDFYFPFWDNDLPMEERGPVFGTYVSSCFDHGADVLASRDISRINHRNPTPGTSTIDKMTKEEILSSTNFLAGPKCDTIVLEPTFYQVHRANLQKALFDSDSSVKKWGMKNVWHIYGDNCSWNVIFAAWVLEEKDLKANKNIKFKPIEGTNHFLMWEDPERAITVLKELHFTTSNYEVTFTAAYKDKGTVEQSTAQRLGNSLRHIMPTLTVGKDITFHYTDSGVPTDSNYSTIFIIHGHTFHSGTFRQLFPLAAPQSLRLICIDRREYQGSTPHTPEELNIINHGSHDERAAYIAEQGLLLALLIDGLVQGLNLPLNGGGALAGWSLGSIYTLAVVNAIGHHKLPQESKERLKAFLRTCILWDAPSMNLGIEDPPNGYLPLWDNDLPDEARVPATAKFISGFFDHPADALATRDVSRLNYRLPYSRTPTIEKIPLEVLLSITDFEPGSKCENIISEPPFRDVHQANVDKAFFDSDSSMNKWGINVWCIYGIESHWPMIYAAWALEEKDSNKRIKFRPIEGANHFLMWENPEFAINVLKECIVH</sequence>